<feature type="signal peptide" evidence="1">
    <location>
        <begin position="1"/>
        <end position="29"/>
    </location>
</feature>
<sequence length="488" mass="53968">MLKYINKQKRWLLLAVILVTAWPSLPAKAETIASRLSGRILLQVQANGEAWYVNPLDAKRYFLGRPADAFELMRRLGLGISESNYQIFAATSAPKFKGRILLRVQANGEAYYVDPVSAKLSYLGRPADAFSLMRKNGLGITNSDLSQIPVASSATTVSVTSEKDFNWRFNNQAEALDYSLDAGLYAAYSSSPKVYTYYVGQEPPDVREAFYGMFLKLRPEDNQTMAVLRELKKQAAARSLTSDQTAAYVMSFIQYLEYDRAKLDSGINIPYYPFETLYLQKGVCADTTFLAVLWLRGLGYGAAILDFPDSNHSAAGIACPLEDSLNGSGYCYIETTNYFPVGVVPPSITNGQAVTVENNLENLFDASRLGKMEIKQATTGKIYQGVKGVKAEAVAISGMKVSLNASSENLKNMEAALSLSYQKLKEQEAILTAYRDGGDIQAYNNAVPAYNAAVNAYQLEANAYEQAVSTHNQLVNAFNTRYRQFYQQ</sequence>
<accession>A0A2N2E1E2</accession>
<organism evidence="2 3">
    <name type="scientific">Candidatus Falkowbacteria bacterium HGW-Falkowbacteria-2</name>
    <dbReference type="NCBI Taxonomy" id="2013769"/>
    <lineage>
        <taxon>Bacteria</taxon>
        <taxon>Candidatus Falkowiibacteriota</taxon>
    </lineage>
</organism>
<evidence type="ECO:0000313" key="2">
    <source>
        <dbReference type="EMBL" id="PKM88516.1"/>
    </source>
</evidence>
<feature type="chain" id="PRO_5014956045" description="Transglutaminase-like domain-containing protein" evidence="1">
    <location>
        <begin position="30"/>
        <end position="488"/>
    </location>
</feature>
<gene>
    <name evidence="2" type="ORF">CVU83_01610</name>
</gene>
<evidence type="ECO:0000256" key="1">
    <source>
        <dbReference type="SAM" id="SignalP"/>
    </source>
</evidence>
<keyword evidence="1" id="KW-0732">Signal</keyword>
<protein>
    <recommendedName>
        <fullName evidence="4">Transglutaminase-like domain-containing protein</fullName>
    </recommendedName>
</protein>
<comment type="caution">
    <text evidence="2">The sequence shown here is derived from an EMBL/GenBank/DDBJ whole genome shotgun (WGS) entry which is preliminary data.</text>
</comment>
<proteinExistence type="predicted"/>
<dbReference type="Proteomes" id="UP000233325">
    <property type="component" value="Unassembled WGS sequence"/>
</dbReference>
<name>A0A2N2E1E2_9BACT</name>
<reference evidence="2 3" key="1">
    <citation type="journal article" date="2017" name="ISME J.">
        <title>Potential for microbial H2 and metal transformations associated with novel bacteria and archaea in deep terrestrial subsurface sediments.</title>
        <authorList>
            <person name="Hernsdorf A.W."/>
            <person name="Amano Y."/>
            <person name="Miyakawa K."/>
            <person name="Ise K."/>
            <person name="Suzuki Y."/>
            <person name="Anantharaman K."/>
            <person name="Probst A."/>
            <person name="Burstein D."/>
            <person name="Thomas B.C."/>
            <person name="Banfield J.F."/>
        </authorList>
    </citation>
    <scope>NUCLEOTIDE SEQUENCE [LARGE SCALE GENOMIC DNA]</scope>
    <source>
        <strain evidence="2">HGW-Falkowbacteria-2</strain>
    </source>
</reference>
<evidence type="ECO:0008006" key="4">
    <source>
        <dbReference type="Google" id="ProtNLM"/>
    </source>
</evidence>
<evidence type="ECO:0000313" key="3">
    <source>
        <dbReference type="Proteomes" id="UP000233325"/>
    </source>
</evidence>
<dbReference type="AlphaFoldDB" id="A0A2N2E1E2"/>
<dbReference type="EMBL" id="PHAH01000016">
    <property type="protein sequence ID" value="PKM88516.1"/>
    <property type="molecule type" value="Genomic_DNA"/>
</dbReference>